<accession>A0A8H7SZM1</accession>
<gene>
    <name evidence="2" type="ORF">INT48_004620</name>
</gene>
<dbReference type="GO" id="GO:0003677">
    <property type="term" value="F:DNA binding"/>
    <property type="evidence" value="ECO:0007669"/>
    <property type="project" value="InterPro"/>
</dbReference>
<protein>
    <recommendedName>
        <fullName evidence="1">Transcription activator GCR1-like domain-containing protein</fullName>
    </recommendedName>
</protein>
<dbReference type="InterPro" id="IPR038279">
    <property type="entry name" value="Ndc10_dom2_sf"/>
</dbReference>
<dbReference type="EMBL" id="JAEPRE010000009">
    <property type="protein sequence ID" value="KAG2237118.1"/>
    <property type="molecule type" value="Genomic_DNA"/>
</dbReference>
<dbReference type="AlphaFoldDB" id="A0A8H7SZM1"/>
<keyword evidence="3" id="KW-1185">Reference proteome</keyword>
<evidence type="ECO:0000259" key="1">
    <source>
        <dbReference type="Pfam" id="PF12550"/>
    </source>
</evidence>
<feature type="non-terminal residue" evidence="2">
    <location>
        <position position="1"/>
    </location>
</feature>
<dbReference type="InterPro" id="IPR022210">
    <property type="entry name" value="TF_GCR1-like"/>
</dbReference>
<dbReference type="Proteomes" id="UP000613177">
    <property type="component" value="Unassembled WGS sequence"/>
</dbReference>
<evidence type="ECO:0000313" key="2">
    <source>
        <dbReference type="EMBL" id="KAG2237118.1"/>
    </source>
</evidence>
<proteinExistence type="predicted"/>
<dbReference type="Gene3D" id="1.10.443.20">
    <property type="entry name" value="Centromere DNA-binding protein complex CBF3 subunit, domain 2"/>
    <property type="match status" value="1"/>
</dbReference>
<dbReference type="Pfam" id="PF12550">
    <property type="entry name" value="GCR1_C"/>
    <property type="match status" value="1"/>
</dbReference>
<reference evidence="2" key="1">
    <citation type="submission" date="2021-01" db="EMBL/GenBank/DDBJ databases">
        <title>Metabolic potential, ecology and presence of endohyphal bacteria is reflected in genomic diversity of Mucoromycotina.</title>
        <authorList>
            <person name="Muszewska A."/>
            <person name="Okrasinska A."/>
            <person name="Steczkiewicz K."/>
            <person name="Drgas O."/>
            <person name="Orlowska M."/>
            <person name="Perlinska-Lenart U."/>
            <person name="Aleksandrzak-Piekarczyk T."/>
            <person name="Szatraj K."/>
            <person name="Zielenkiewicz U."/>
            <person name="Pilsyk S."/>
            <person name="Malc E."/>
            <person name="Mieczkowski P."/>
            <person name="Kruszewska J.S."/>
            <person name="Biernat P."/>
            <person name="Pawlowska J."/>
        </authorList>
    </citation>
    <scope>NUCLEOTIDE SEQUENCE</scope>
    <source>
        <strain evidence="2">WA0000018081</strain>
    </source>
</reference>
<feature type="domain" description="Transcription activator GCR1-like" evidence="1">
    <location>
        <begin position="104"/>
        <end position="169"/>
    </location>
</feature>
<name>A0A8H7SZM1_9FUNG</name>
<sequence>LSTTKVTHIGRGSGARMADLAGVGEDQIRRQGRWNNSDGRQTPTVTTDFISSIVPATNVDTFNESTVSGSTNVITLSATTPAIRSRSTSIVTYRFAKALTLPILWCEWFDGLGGNYSIIKMNRLEPNWYKKDQKSYYDRRNRIIKRIQDYTRQKFISDEAALQKAEQRRQDYKYSLDYLGKNIRFLYGDFEE</sequence>
<organism evidence="2 3">
    <name type="scientific">Thamnidium elegans</name>
    <dbReference type="NCBI Taxonomy" id="101142"/>
    <lineage>
        <taxon>Eukaryota</taxon>
        <taxon>Fungi</taxon>
        <taxon>Fungi incertae sedis</taxon>
        <taxon>Mucoromycota</taxon>
        <taxon>Mucoromycotina</taxon>
        <taxon>Mucoromycetes</taxon>
        <taxon>Mucorales</taxon>
        <taxon>Mucorineae</taxon>
        <taxon>Mucoraceae</taxon>
        <taxon>Thamnidium</taxon>
    </lineage>
</organism>
<comment type="caution">
    <text evidence="2">The sequence shown here is derived from an EMBL/GenBank/DDBJ whole genome shotgun (WGS) entry which is preliminary data.</text>
</comment>
<evidence type="ECO:0000313" key="3">
    <source>
        <dbReference type="Proteomes" id="UP000613177"/>
    </source>
</evidence>